<protein>
    <submittedName>
        <fullName evidence="2">SDR family oxidoreductase</fullName>
    </submittedName>
</protein>
<accession>A0ABS6JDD4</accession>
<dbReference type="RefSeq" id="WP_217064343.1">
    <property type="nucleotide sequence ID" value="NZ_JAHQCS010000030.1"/>
</dbReference>
<dbReference type="InterPro" id="IPR002347">
    <property type="entry name" value="SDR_fam"/>
</dbReference>
<dbReference type="Proteomes" id="UP000784880">
    <property type="component" value="Unassembled WGS sequence"/>
</dbReference>
<proteinExistence type="predicted"/>
<dbReference type="Pfam" id="PF00106">
    <property type="entry name" value="adh_short"/>
    <property type="match status" value="1"/>
</dbReference>
<dbReference type="CDD" id="cd05327">
    <property type="entry name" value="retinol-DH_like_SDR_c_like"/>
    <property type="match status" value="1"/>
</dbReference>
<sequence length="282" mass="31165">MDDKKIMMVTGANSGMGKATALAFAKMGAHVIMLCRNEEKGIAAQQEIISESKNQKVELFLCDLGKLEDIRRVAQAINEKFPRLDVLVNNAAIITTTRQETKDGFELQFGVNHLGPFLLTNLLLEKIKAGNSSRIINVSSGAHKFGNIDFNDLHTSQRKYRTFSVYGQSKLANILFTIELAQQLRDTGVTVNCLHPGAVSTNLGIDRDTGFGKTIVRILQPFFKTAEEGADTAIYLATSPEVQGITGKYFINRKPVVTKRTATDRSVAKRLWKVSEELVSKT</sequence>
<keyword evidence="1" id="KW-0560">Oxidoreductase</keyword>
<evidence type="ECO:0000313" key="3">
    <source>
        <dbReference type="Proteomes" id="UP000784880"/>
    </source>
</evidence>
<keyword evidence="3" id="KW-1185">Reference proteome</keyword>
<evidence type="ECO:0000256" key="1">
    <source>
        <dbReference type="ARBA" id="ARBA00023002"/>
    </source>
</evidence>
<evidence type="ECO:0000313" key="2">
    <source>
        <dbReference type="EMBL" id="MBU9710450.1"/>
    </source>
</evidence>
<reference evidence="2 3" key="1">
    <citation type="submission" date="2021-06" db="EMBL/GenBank/DDBJ databases">
        <title>Bacillus sp. RD4P76, an endophyte from a halophyte.</title>
        <authorList>
            <person name="Sun J.-Q."/>
        </authorList>
    </citation>
    <scope>NUCLEOTIDE SEQUENCE [LARGE SCALE GENOMIC DNA]</scope>
    <source>
        <strain evidence="2 3">CGMCC 1.15917</strain>
    </source>
</reference>
<name>A0ABS6JDD4_9BACI</name>
<organism evidence="2 3">
    <name type="scientific">Evansella tamaricis</name>
    <dbReference type="NCBI Taxonomy" id="2069301"/>
    <lineage>
        <taxon>Bacteria</taxon>
        <taxon>Bacillati</taxon>
        <taxon>Bacillota</taxon>
        <taxon>Bacilli</taxon>
        <taxon>Bacillales</taxon>
        <taxon>Bacillaceae</taxon>
        <taxon>Evansella</taxon>
    </lineage>
</organism>
<dbReference type="PANTHER" id="PTHR43157">
    <property type="entry name" value="PHOSPHATIDYLINOSITOL-GLYCAN BIOSYNTHESIS CLASS F PROTEIN-RELATED"/>
    <property type="match status" value="1"/>
</dbReference>
<gene>
    <name evidence="2" type="ORF">KS419_01605</name>
</gene>
<comment type="caution">
    <text evidence="2">The sequence shown here is derived from an EMBL/GenBank/DDBJ whole genome shotgun (WGS) entry which is preliminary data.</text>
</comment>
<dbReference type="PANTHER" id="PTHR43157:SF31">
    <property type="entry name" value="PHOSPHATIDYLINOSITOL-GLYCAN BIOSYNTHESIS CLASS F PROTEIN"/>
    <property type="match status" value="1"/>
</dbReference>
<dbReference type="EMBL" id="JAHQCS010000030">
    <property type="protein sequence ID" value="MBU9710450.1"/>
    <property type="molecule type" value="Genomic_DNA"/>
</dbReference>